<feature type="compositionally biased region" description="Basic and acidic residues" evidence="1">
    <location>
        <begin position="308"/>
        <end position="323"/>
    </location>
</feature>
<gene>
    <name evidence="2" type="ORF">CVT24_009373</name>
</gene>
<accession>A0A409WEN2</accession>
<dbReference type="Proteomes" id="UP000284842">
    <property type="component" value="Unassembled WGS sequence"/>
</dbReference>
<reference evidence="2 3" key="1">
    <citation type="journal article" date="2018" name="Evol. Lett.">
        <title>Horizontal gene cluster transfer increased hallucinogenic mushroom diversity.</title>
        <authorList>
            <person name="Reynolds H.T."/>
            <person name="Vijayakumar V."/>
            <person name="Gluck-Thaler E."/>
            <person name="Korotkin H.B."/>
            <person name="Matheny P.B."/>
            <person name="Slot J.C."/>
        </authorList>
    </citation>
    <scope>NUCLEOTIDE SEQUENCE [LARGE SCALE GENOMIC DNA]</scope>
    <source>
        <strain evidence="2 3">2629</strain>
    </source>
</reference>
<dbReference type="InParanoid" id="A0A409WEN2"/>
<feature type="region of interest" description="Disordered" evidence="1">
    <location>
        <begin position="367"/>
        <end position="546"/>
    </location>
</feature>
<proteinExistence type="predicted"/>
<dbReference type="STRING" id="181874.A0A409WEN2"/>
<protein>
    <submittedName>
        <fullName evidence="2">Uncharacterized protein</fullName>
    </submittedName>
</protein>
<feature type="compositionally biased region" description="Low complexity" evidence="1">
    <location>
        <begin position="400"/>
        <end position="414"/>
    </location>
</feature>
<dbReference type="EMBL" id="NHTK01005511">
    <property type="protein sequence ID" value="PPQ76963.1"/>
    <property type="molecule type" value="Genomic_DNA"/>
</dbReference>
<dbReference type="OrthoDB" id="2803783at2759"/>
<evidence type="ECO:0000313" key="3">
    <source>
        <dbReference type="Proteomes" id="UP000284842"/>
    </source>
</evidence>
<evidence type="ECO:0000313" key="2">
    <source>
        <dbReference type="EMBL" id="PPQ76963.1"/>
    </source>
</evidence>
<comment type="caution">
    <text evidence="2">The sequence shown here is derived from an EMBL/GenBank/DDBJ whole genome shotgun (WGS) entry which is preliminary data.</text>
</comment>
<dbReference type="AlphaFoldDB" id="A0A409WEN2"/>
<feature type="compositionally biased region" description="Basic and acidic residues" evidence="1">
    <location>
        <begin position="385"/>
        <end position="397"/>
    </location>
</feature>
<evidence type="ECO:0000256" key="1">
    <source>
        <dbReference type="SAM" id="MobiDB-lite"/>
    </source>
</evidence>
<feature type="region of interest" description="Disordered" evidence="1">
    <location>
        <begin position="813"/>
        <end position="847"/>
    </location>
</feature>
<keyword evidence="3" id="KW-1185">Reference proteome</keyword>
<feature type="region of interest" description="Disordered" evidence="1">
    <location>
        <begin position="299"/>
        <end position="351"/>
    </location>
</feature>
<sequence length="847" mass="94822">MPGRVYKGEQAVWLREQIPMYRAAQAANQTKPFWETFYQEWRAKYPHPAPTPEEVADADGDAEAATMKKNQAIELRITQWMYNHARRDNHAEIDDGKTTKSTRGVIKLGQKKKMLQAWQAYRQLTYESKWKDICEKQYTTHERQWKADNPGVKPDTARLKFAFINKFMKEKWDAETDEDIKKHVEAYRRKIKLEADTQENELANMQKQENIDRLAKTMIEFCDRIHLATGWHIAFVAGGPEPKDGGSITTYVHHIGKTADGQDFAAWAGPSYNTWLSTFDNFVYSSFPEDVRAKWKLEKVRSSGGSRRRSDTSAEKDDVRSGEEDKEIENEEDESGEESGEEVEEEASAYAKERQANIAKINLILQQRGLLPEKKEKKPRVPRQKTKEVDTTQEVRRSSRLTSSSGSSSAHESSNANAPPDAGEVDKEVTTVPTSPKPNTEEYSSKLIPSTSESNGSIPSPAAPLDSFNGVTPAELNSGTRDLLPGNDNSITLPKPSSKGTTPAPDSATAHTLESEMIDSSNANGDNDGYEKDGHGGGNGDNAMDEDEKRDVMDARLSDGDAGKEVEGEGETGIEMEMEMEMEMGSKEEGNQGNVDKETDVGMRTGVDGMENDRNAINKGAAKLGNSHSHTVPQTDLTPLNDDAFDRCPDWLQPTLAYLRETSDSLAWQHLLADLIRFESSNPAPPHKQLGTQSRPNEVQVWIKRKKPFKSTPVSVDPNTYATQFNSWWFGLQPSWRSAKSAKKVEDVLRINTKLDREHWNSVLKGGNNGLYVVVMALSWWLRSDPASVDVWPVVDDVRWVIQRVTRVLESEFAVESTSSSKSGKRRATDDNEAAGSSRNKKARKAS</sequence>
<name>A0A409WEN2_9AGAR</name>
<organism evidence="2 3">
    <name type="scientific">Panaeolus cyanescens</name>
    <dbReference type="NCBI Taxonomy" id="181874"/>
    <lineage>
        <taxon>Eukaryota</taxon>
        <taxon>Fungi</taxon>
        <taxon>Dikarya</taxon>
        <taxon>Basidiomycota</taxon>
        <taxon>Agaricomycotina</taxon>
        <taxon>Agaricomycetes</taxon>
        <taxon>Agaricomycetidae</taxon>
        <taxon>Agaricales</taxon>
        <taxon>Agaricineae</taxon>
        <taxon>Galeropsidaceae</taxon>
        <taxon>Panaeolus</taxon>
    </lineage>
</organism>
<feature type="compositionally biased region" description="Polar residues" evidence="1">
    <location>
        <begin position="445"/>
        <end position="458"/>
    </location>
</feature>
<feature type="compositionally biased region" description="Acidic residues" evidence="1">
    <location>
        <begin position="324"/>
        <end position="347"/>
    </location>
</feature>